<keyword evidence="6" id="KW-1133">Transmembrane helix</keyword>
<gene>
    <name evidence="8" type="ORF">H9777_13120</name>
</gene>
<dbReference type="PANTHER" id="PTHR43711">
    <property type="entry name" value="TWO-COMPONENT HISTIDINE KINASE"/>
    <property type="match status" value="1"/>
</dbReference>
<dbReference type="Pfam" id="PF02518">
    <property type="entry name" value="HATPase_c"/>
    <property type="match status" value="2"/>
</dbReference>
<dbReference type="SUPFAM" id="SSF48452">
    <property type="entry name" value="TPR-like"/>
    <property type="match status" value="1"/>
</dbReference>
<proteinExistence type="predicted"/>
<dbReference type="EMBL" id="JAHLFW010000110">
    <property type="protein sequence ID" value="MBU3839218.1"/>
    <property type="molecule type" value="Genomic_DNA"/>
</dbReference>
<dbReference type="InterPro" id="IPR011990">
    <property type="entry name" value="TPR-like_helical_dom_sf"/>
</dbReference>
<evidence type="ECO:0000256" key="6">
    <source>
        <dbReference type="SAM" id="Phobius"/>
    </source>
</evidence>
<dbReference type="InterPro" id="IPR003594">
    <property type="entry name" value="HATPase_dom"/>
</dbReference>
<accession>A0A948X085</accession>
<name>A0A948X085_9BACT</name>
<evidence type="ECO:0000313" key="9">
    <source>
        <dbReference type="Proteomes" id="UP000783796"/>
    </source>
</evidence>
<feature type="transmembrane region" description="Helical" evidence="6">
    <location>
        <begin position="1033"/>
        <end position="1055"/>
    </location>
</feature>
<dbReference type="EC" id="2.7.13.3" evidence="2"/>
<keyword evidence="3" id="KW-0808">Transferase</keyword>
<dbReference type="PROSITE" id="PS50109">
    <property type="entry name" value="HIS_KIN"/>
    <property type="match status" value="1"/>
</dbReference>
<dbReference type="InterPro" id="IPR005467">
    <property type="entry name" value="His_kinase_dom"/>
</dbReference>
<protein>
    <recommendedName>
        <fullName evidence="2">histidine kinase</fullName>
        <ecNumber evidence="2">2.7.13.3</ecNumber>
    </recommendedName>
</protein>
<dbReference type="Pfam" id="PF17139">
    <property type="entry name" value="DUF5112"/>
    <property type="match status" value="1"/>
</dbReference>
<dbReference type="GO" id="GO:0000160">
    <property type="term" value="P:phosphorelay signal transduction system"/>
    <property type="evidence" value="ECO:0007669"/>
    <property type="project" value="UniProtKB-KW"/>
</dbReference>
<sequence>MKRFFGEFITLFIIVFFASCHRYVVKYDLVSKVDSLNNLSYRMRYKNLTESAYLAEKAYNMVSSDCSNYPEVLNNLAFCAYMNMDFVKSMELFSNVISVSDNEIECLVADVGLMKICQRTSSNKEFYDYRNRAQRRIKRIMQDRVIETDSTLSERFNYALSEFHITSGVYFYYLQQEKESLAEIDAIDIDKIESDTAQFLNYMYMRGSGGMYSASTPEDVVIGEFGYLMDCLRISHEQGYKYFEANALQAMAEILNFRSNRVLISERRKGWLEVVNEDDCPIDSLPLNMSERALELFKDYGDWYQISGAYRTMATYYNYIGSPERALPLLDTALQYVNKHHEKYYACTDTTDRLKTYDRYFPYSLELKWINNDGIMTVPEWIARLREQLSRTYSAMGMKPESDYNRNIYLDILDYTRQDKELESRYTALDRESYLLNVLLIMVILGFFILAIVLIMLNRFWRIRNNLYIDKLNKVLLVCRNTTAAIPEEASDSEEVVKMVENAVRPDVLSITASDDLWIELVSSTDTDDRPEWIVSGKLPVFELIAPGKDIPVGKMWLKKNGKLRRDEMSMMRLITPYMAWTIENGLNLMMLADTRIRLEQEEYIHRLHIEDNKRQNETKKACVAIVNGIVPYIDRVINEVAKLRNASFARDNDIRNGKLQYIEELLSKINDYNDILAVWIKMKQGDISLNIENFSLDSLFDVIEKGKHSFEVKKQRLDIEKSDLVVKADKSLTLFMINTLTENARKYTPYGGEVIVSASEGDDYVEVSVKDNGPGLSKSDVEHILNEKVYDSGKIGIDTACDMEELAKQKGHGFGLMNCKGIIEKYKKTSPVFGVCKFGINSEPGKGSRFYFRLPKGVKKILSVIVLLISFTHVFAESTDTLVFKDKAPITDEAYIVTGYDSLLSIANAFANMVYESNVRADYDKALVLADSAFYYMNMHYLKYSGKKGPLLDTNSQEEAPELVWLNEKFDTDYYIILDVRNEVAVASLAVKNFSKYYYNNKAYTTLYKQISEDKSLEQYCQKMQKSANNKIVAIMLFAVLIVVGLVAYYVIYLRRMLHYRYNMEQVLTINQTVFSVSASGDTLENTSEICTRTVSSLFRDVNELITIDNLVIGIFDESENKLFFSWYSDCDDEILFEKLNKSYISKSVIYDEEKQWMVLPLRVDSASGANYIGVIGLKCIDKSVREEDRILLELVSEYLGVALYHTIVQVERRFQDIELAKDEAARAEHEENTLHVQNLVLDNCLSTIKHETIYYPGRLRKIVEQVRAEYSSNSDGKEMDKSLQDMEELVSYYKEMFTLLSSNASRMLDGVTFRRSLINVSDLIAYADKYYRKLVRRMTVYPSLKIDMECECVISGDEILLRFILENLLDEALRCNADGEIILSVSKDGCFARFEFTDRRRNFKQEELNLLFYPDSAKVKVSEYGDTLSGAEYLICKQIIRDHDEFAGRRGCRINAKVADDGIGFCVWFTIPLSSR</sequence>
<evidence type="ECO:0000259" key="7">
    <source>
        <dbReference type="PROSITE" id="PS50109"/>
    </source>
</evidence>
<evidence type="ECO:0000256" key="5">
    <source>
        <dbReference type="ARBA" id="ARBA00023012"/>
    </source>
</evidence>
<dbReference type="InterPro" id="IPR004358">
    <property type="entry name" value="Sig_transdc_His_kin-like_C"/>
</dbReference>
<dbReference type="GO" id="GO:0004673">
    <property type="term" value="F:protein histidine kinase activity"/>
    <property type="evidence" value="ECO:0007669"/>
    <property type="project" value="UniProtKB-EC"/>
</dbReference>
<dbReference type="InterPro" id="IPR033405">
    <property type="entry name" value="DUF5112"/>
</dbReference>
<evidence type="ECO:0000256" key="4">
    <source>
        <dbReference type="ARBA" id="ARBA00022777"/>
    </source>
</evidence>
<dbReference type="SMART" id="SM00387">
    <property type="entry name" value="HATPase_c"/>
    <property type="match status" value="2"/>
</dbReference>
<dbReference type="InterPro" id="IPR033406">
    <property type="entry name" value="DUF5113"/>
</dbReference>
<dbReference type="InterPro" id="IPR050736">
    <property type="entry name" value="Sensor_HK_Regulatory"/>
</dbReference>
<reference evidence="8" key="1">
    <citation type="journal article" date="2021" name="PeerJ">
        <title>Extensive microbial diversity within the chicken gut microbiome revealed by metagenomics and culture.</title>
        <authorList>
            <person name="Gilroy R."/>
            <person name="Ravi A."/>
            <person name="Getino M."/>
            <person name="Pursley I."/>
            <person name="Horton D.L."/>
            <person name="Alikhan N.F."/>
            <person name="Baker D."/>
            <person name="Gharbi K."/>
            <person name="Hall N."/>
            <person name="Watson M."/>
            <person name="Adriaenssens E.M."/>
            <person name="Foster-Nyarko E."/>
            <person name="Jarju S."/>
            <person name="Secka A."/>
            <person name="Antonio M."/>
            <person name="Oren A."/>
            <person name="Chaudhuri R.R."/>
            <person name="La Ragione R."/>
            <person name="Hildebrand F."/>
            <person name="Pallen M.J."/>
        </authorList>
    </citation>
    <scope>NUCLEOTIDE SEQUENCE</scope>
    <source>
        <strain evidence="8">G4-2901</strain>
    </source>
</reference>
<keyword evidence="4" id="KW-0418">Kinase</keyword>
<dbReference type="PRINTS" id="PR00344">
    <property type="entry name" value="BCTRLSENSOR"/>
</dbReference>
<comment type="caution">
    <text evidence="8">The sequence shown here is derived from an EMBL/GenBank/DDBJ whole genome shotgun (WGS) entry which is preliminary data.</text>
</comment>
<dbReference type="PROSITE" id="PS51257">
    <property type="entry name" value="PROKAR_LIPOPROTEIN"/>
    <property type="match status" value="1"/>
</dbReference>
<evidence type="ECO:0000313" key="8">
    <source>
        <dbReference type="EMBL" id="MBU3839218.1"/>
    </source>
</evidence>
<keyword evidence="6" id="KW-0812">Transmembrane</keyword>
<comment type="catalytic activity">
    <reaction evidence="1">
        <text>ATP + protein L-histidine = ADP + protein N-phospho-L-histidine.</text>
        <dbReference type="EC" id="2.7.13.3"/>
    </reaction>
</comment>
<evidence type="ECO:0000256" key="1">
    <source>
        <dbReference type="ARBA" id="ARBA00000085"/>
    </source>
</evidence>
<organism evidence="8 9">
    <name type="scientific">Candidatus Phocaeicola faecigallinarum</name>
    <dbReference type="NCBI Taxonomy" id="2838732"/>
    <lineage>
        <taxon>Bacteria</taxon>
        <taxon>Pseudomonadati</taxon>
        <taxon>Bacteroidota</taxon>
        <taxon>Bacteroidia</taxon>
        <taxon>Bacteroidales</taxon>
        <taxon>Bacteroidaceae</taxon>
        <taxon>Phocaeicola</taxon>
    </lineage>
</organism>
<dbReference type="InterPro" id="IPR036890">
    <property type="entry name" value="HATPase_C_sf"/>
</dbReference>
<evidence type="ECO:0000256" key="3">
    <source>
        <dbReference type="ARBA" id="ARBA00022679"/>
    </source>
</evidence>
<feature type="domain" description="Histidine kinase" evidence="7">
    <location>
        <begin position="661"/>
        <end position="859"/>
    </location>
</feature>
<dbReference type="Pfam" id="PF17140">
    <property type="entry name" value="DUF5113"/>
    <property type="match status" value="2"/>
</dbReference>
<keyword evidence="5" id="KW-0902">Two-component regulatory system</keyword>
<dbReference type="PANTHER" id="PTHR43711:SF31">
    <property type="entry name" value="HISTIDINE KINASE"/>
    <property type="match status" value="1"/>
</dbReference>
<reference evidence="8" key="2">
    <citation type="submission" date="2021-04" db="EMBL/GenBank/DDBJ databases">
        <authorList>
            <person name="Gilroy R."/>
        </authorList>
    </citation>
    <scope>NUCLEOTIDE SEQUENCE</scope>
    <source>
        <strain evidence="8">G4-2901</strain>
    </source>
</reference>
<keyword evidence="6" id="KW-0472">Membrane</keyword>
<dbReference type="SUPFAM" id="SSF55874">
    <property type="entry name" value="ATPase domain of HSP90 chaperone/DNA topoisomerase II/histidine kinase"/>
    <property type="match status" value="2"/>
</dbReference>
<evidence type="ECO:0000256" key="2">
    <source>
        <dbReference type="ARBA" id="ARBA00012438"/>
    </source>
</evidence>
<feature type="transmembrane region" description="Helical" evidence="6">
    <location>
        <begin position="434"/>
        <end position="457"/>
    </location>
</feature>
<dbReference type="Proteomes" id="UP000783796">
    <property type="component" value="Unassembled WGS sequence"/>
</dbReference>
<dbReference type="Gene3D" id="3.30.565.10">
    <property type="entry name" value="Histidine kinase-like ATPase, C-terminal domain"/>
    <property type="match status" value="2"/>
</dbReference>